<evidence type="ECO:0000313" key="7">
    <source>
        <dbReference type="EMBL" id="QBQ75302.1"/>
    </source>
</evidence>
<dbReference type="Proteomes" id="UP000226351">
    <property type="component" value="Segment"/>
</dbReference>
<reference evidence="15 16" key="2">
    <citation type="submission" date="2019-02" db="EMBL/GenBank/DDBJ databases">
        <title>Diversity in Cyanophage Genomes from Southern New England Coastal Waters.</title>
        <authorList>
            <person name="Marston M.F."/>
        </authorList>
    </citation>
    <scope>NUCLEOTIDE SEQUENCE [LARGE SCALE GENOMIC DNA]</scope>
    <source>
        <strain evidence="7">RW_01_0115_WH8101</strain>
        <strain evidence="8">RW_03_0617</strain>
        <strain evidence="9">RW_22_0214</strain>
        <strain evidence="10">RW_62_0316</strain>
    </source>
</reference>
<evidence type="ECO:0000313" key="15">
    <source>
        <dbReference type="Proteomes" id="UP000299832"/>
    </source>
</evidence>
<evidence type="ECO:0000313" key="1">
    <source>
        <dbReference type="EMBL" id="AOO10342.1"/>
    </source>
</evidence>
<evidence type="ECO:0000313" key="9">
    <source>
        <dbReference type="EMBL" id="QBQ75744.1"/>
    </source>
</evidence>
<protein>
    <submittedName>
        <fullName evidence="2">Uncharacterized protein</fullName>
    </submittedName>
</protein>
<dbReference type="EMBL" id="KX349287">
    <property type="protein sequence ID" value="AOO10782.1"/>
    <property type="molecule type" value="Genomic_DNA"/>
</dbReference>
<dbReference type="Proteomes" id="UP000304735">
    <property type="component" value="Segment"/>
</dbReference>
<evidence type="ECO:0000313" key="12">
    <source>
        <dbReference type="Proteomes" id="UP000223306"/>
    </source>
</evidence>
<keyword evidence="14" id="KW-1185">Reference proteome</keyword>
<evidence type="ECO:0000313" key="16">
    <source>
        <dbReference type="Proteomes" id="UP000301260"/>
    </source>
</evidence>
<name>A0A1D7SA57_9CAUD</name>
<dbReference type="Proteomes" id="UP000224174">
    <property type="component" value="Segment"/>
</dbReference>
<evidence type="ECO:0000313" key="3">
    <source>
        <dbReference type="EMBL" id="AOO10782.1"/>
    </source>
</evidence>
<evidence type="ECO:0000313" key="4">
    <source>
        <dbReference type="EMBL" id="AOO11004.1"/>
    </source>
</evidence>
<dbReference type="Proteomes" id="UP000301580">
    <property type="component" value="Segment"/>
</dbReference>
<dbReference type="Proteomes" id="UP000223306">
    <property type="component" value="Segment"/>
</dbReference>
<evidence type="ECO:0000313" key="10">
    <source>
        <dbReference type="EMBL" id="QBQ75964.1"/>
    </source>
</evidence>
<dbReference type="EMBL" id="MK493322">
    <property type="protein sequence ID" value="QBQ75302.1"/>
    <property type="molecule type" value="Genomic_DNA"/>
</dbReference>
<dbReference type="EMBL" id="KX349285">
    <property type="protein sequence ID" value="AOO10342.1"/>
    <property type="molecule type" value="Genomic_DNA"/>
</dbReference>
<dbReference type="Proteomes" id="UP000224173">
    <property type="component" value="Segment"/>
</dbReference>
<evidence type="ECO:0000313" key="5">
    <source>
        <dbReference type="EMBL" id="AOO11227.1"/>
    </source>
</evidence>
<evidence type="ECO:0000313" key="13">
    <source>
        <dbReference type="Proteomes" id="UP000224174"/>
    </source>
</evidence>
<dbReference type="Proteomes" id="UP000222384">
    <property type="component" value="Genome"/>
</dbReference>
<sequence>MLSLALIFFSHVPVENYLRCEDYEWLKQGLQETTLFTPFEKSDMLIHWMNHTDPTCFDNKDAHD</sequence>
<dbReference type="EMBL" id="MK493324">
    <property type="protein sequence ID" value="QBQ75744.1"/>
    <property type="molecule type" value="Genomic_DNA"/>
</dbReference>
<dbReference type="Proteomes" id="UP000299832">
    <property type="component" value="Genome"/>
</dbReference>
<dbReference type="Proteomes" id="UP000301260">
    <property type="component" value="Segment"/>
</dbReference>
<proteinExistence type="predicted"/>
<dbReference type="EMBL" id="KX349286">
    <property type="protein sequence ID" value="AOO10561.1"/>
    <property type="molecule type" value="Genomic_DNA"/>
</dbReference>
<dbReference type="EMBL" id="KX349289">
    <property type="protein sequence ID" value="AOO11227.1"/>
    <property type="molecule type" value="Genomic_DNA"/>
</dbReference>
<dbReference type="EMBL" id="KX349288">
    <property type="protein sequence ID" value="AOO11004.1"/>
    <property type="molecule type" value="Genomic_DNA"/>
</dbReference>
<evidence type="ECO:0000313" key="11">
    <source>
        <dbReference type="Proteomes" id="UP000222384"/>
    </source>
</evidence>
<evidence type="ECO:0000313" key="8">
    <source>
        <dbReference type="EMBL" id="QBQ75522.1"/>
    </source>
</evidence>
<dbReference type="EMBL" id="MK493325">
    <property type="protein sequence ID" value="QBQ75964.1"/>
    <property type="molecule type" value="Genomic_DNA"/>
</dbReference>
<organism evidence="2 13">
    <name type="scientific">Synechococcus phage S-RIM8</name>
    <dbReference type="NCBI Taxonomy" id="756278"/>
    <lineage>
        <taxon>Viruses</taxon>
        <taxon>Duplodnaviria</taxon>
        <taxon>Heunggongvirae</taxon>
        <taxon>Uroviricota</taxon>
        <taxon>Caudoviricetes</taxon>
        <taxon>Pantevenvirales</taxon>
        <taxon>Kyanoviridae</taxon>
        <taxon>Neptunevirus</taxon>
        <taxon>Neptunevirus srim18</taxon>
    </lineage>
</organism>
<gene>
    <name evidence="7" type="ORF">RW010115_195</name>
    <name evidence="1" type="ORF">RW01021201_194</name>
    <name evidence="8" type="ORF">RW030617_194</name>
    <name evidence="2" type="ORF">RW03080701_192</name>
    <name evidence="3" type="ORF">RW060613_194</name>
    <name evidence="4" type="ORF">RW080711_195</name>
    <name evidence="9" type="ORF">RW220214_194</name>
    <name evidence="5" type="ORF">RW220300_196</name>
    <name evidence="6" type="ORF">RW251112_194</name>
    <name evidence="10" type="ORF">RW620316_194</name>
</gene>
<dbReference type="Proteomes" id="UP000225361">
    <property type="component" value="Segment"/>
</dbReference>
<dbReference type="EMBL" id="KX349290">
    <property type="protein sequence ID" value="AOO11449.1"/>
    <property type="molecule type" value="Genomic_DNA"/>
</dbReference>
<evidence type="ECO:0000313" key="6">
    <source>
        <dbReference type="EMBL" id="AOO11449.1"/>
    </source>
</evidence>
<dbReference type="EMBL" id="MK493323">
    <property type="protein sequence ID" value="QBQ75522.1"/>
    <property type="molecule type" value="Genomic_DNA"/>
</dbReference>
<accession>A0A1D7SA57</accession>
<evidence type="ECO:0000313" key="14">
    <source>
        <dbReference type="Proteomes" id="UP000226351"/>
    </source>
</evidence>
<evidence type="ECO:0000313" key="2">
    <source>
        <dbReference type="EMBL" id="AOO10561.1"/>
    </source>
</evidence>
<reference evidence="11 12" key="1">
    <citation type="journal article" date="2016" name="Environ. Microbiol.">
        <title>Genomic diversification of marine cyanophages into stable ecotypes.</title>
        <authorList>
            <person name="Marston M.F."/>
            <person name="Martiny J.B."/>
        </authorList>
    </citation>
    <scope>NUCLEOTIDE SEQUENCE [LARGE SCALE GENOMIC DNA]</scope>
    <source>
        <strain evidence="1">RW_01_0212_WH8101</strain>
        <strain evidence="2">RW_03_0807_WH8101</strain>
        <strain evidence="3">RW_06_0613</strain>
        <strain evidence="4">RW_08_0711</strain>
        <strain evidence="5">RW_22_0300</strain>
        <strain evidence="6">RW_25_1112</strain>
    </source>
</reference>